<evidence type="ECO:0000256" key="1">
    <source>
        <dbReference type="ARBA" id="ARBA00022801"/>
    </source>
</evidence>
<dbReference type="InterPro" id="IPR010466">
    <property type="entry name" value="DUF1058"/>
</dbReference>
<dbReference type="SMART" id="SM00646">
    <property type="entry name" value="Ami_3"/>
    <property type="match status" value="1"/>
</dbReference>
<dbReference type="PANTHER" id="PTHR30404">
    <property type="entry name" value="N-ACETYLMURAMOYL-L-ALANINE AMIDASE"/>
    <property type="match status" value="1"/>
</dbReference>
<dbReference type="CDD" id="cd02696">
    <property type="entry name" value="MurNAc-LAA"/>
    <property type="match status" value="1"/>
</dbReference>
<evidence type="ECO:0000256" key="2">
    <source>
        <dbReference type="ARBA" id="ARBA00023316"/>
    </source>
</evidence>
<proteinExistence type="predicted"/>
<dbReference type="PROSITE" id="PS51781">
    <property type="entry name" value="SH3B"/>
    <property type="match status" value="4"/>
</dbReference>
<feature type="domain" description="SH3b" evidence="3">
    <location>
        <begin position="85"/>
        <end position="152"/>
    </location>
</feature>
<protein>
    <submittedName>
        <fullName evidence="4">SH3 domain-containing protein</fullName>
    </submittedName>
</protein>
<sequence>MQAEDAKAANLPASMSVDQKVDIRKGATSSYPLVTSLSTGKNVTVVDEFTNANGELWYRVDLGAEKGWGLAAHFTAPQSGSIENGKMGVISGDNVNIRKGATTSYAVAAQLSKGTSVKVIDSFKNANGELWYRIEAGTATGWVIKDYVSPASEVKPPPPAVETKTVQADNTPVRKGATNSYAAVTYLAKNQQVKVIDSFTNAAGEKWFRVDLGSVKGWVAESAFSAVKPPSPSNPALPAVGSYVYSQASGIDVRKGATDSYASAAKLTINQKVKVIDQFVHSSGDAWLRIEVSSSLMGWVRAESVSTEQSLNINLYVSVDVANLRSGPSTGHSVVGQAKKGDSLKGIATATDSSNAVWYKALTSSNQTVWVHQSVVSKQQPSAPAPIGGTKIVGTRNAVLYSGATYQYKVTERLAYNSKVTILGSFVNANGEQWLNVKSSTGRTGWTPAHELVSSLNDHQYVFAKSGAVLRKGANSKYAVSSYLKANESLIVLGRLNGWLNAENSSGSRGWVLESQTSTVSSKGLYAPSVTSSGADTYLTWQKPMSFDISYSVLSSNRLKLTGGMTDVELPSGSIKGIKSVETFASGAQESVVLTFEPGYTFTLRDYKDKVSVKVIPNGLLGKKIIIDAGHGGKDTGAIGPTGLREKDVNLGTALLLKAELEKYGAIPILTRSTDIFLELSERTAIANKSDADAFISIHGDSFSSSSRGSTTYYNSTVNFNGPRSRTLGEAVQKSMVSSLGTYNRGVKEQNFYVNRMNELPSVLVELAFLSNPSEEALLKTTAFRTKAAVGITKGLEQYFNNF</sequence>
<dbReference type="PANTHER" id="PTHR30404:SF0">
    <property type="entry name" value="N-ACETYLMURAMOYL-L-ALANINE AMIDASE AMIC"/>
    <property type="match status" value="1"/>
</dbReference>
<comment type="caution">
    <text evidence="4">The sequence shown here is derived from an EMBL/GenBank/DDBJ whole genome shotgun (WGS) entry which is preliminary data.</text>
</comment>
<dbReference type="Pfam" id="PF13457">
    <property type="entry name" value="GW"/>
    <property type="match status" value="3"/>
</dbReference>
<dbReference type="Pfam" id="PF08239">
    <property type="entry name" value="SH3_3"/>
    <property type="match status" value="3"/>
</dbReference>
<dbReference type="Pfam" id="PF01520">
    <property type="entry name" value="Amidase_3"/>
    <property type="match status" value="1"/>
</dbReference>
<feature type="domain" description="SH3b" evidence="3">
    <location>
        <begin position="312"/>
        <end position="380"/>
    </location>
</feature>
<dbReference type="GO" id="GO:0008745">
    <property type="term" value="F:N-acetylmuramoyl-L-alanine amidase activity"/>
    <property type="evidence" value="ECO:0007669"/>
    <property type="project" value="InterPro"/>
</dbReference>
<dbReference type="InterPro" id="IPR025987">
    <property type="entry name" value="GW_dom"/>
</dbReference>
<evidence type="ECO:0000313" key="5">
    <source>
        <dbReference type="Proteomes" id="UP000323732"/>
    </source>
</evidence>
<organism evidence="4 5">
    <name type="scientific">Bacillus infantis</name>
    <dbReference type="NCBI Taxonomy" id="324767"/>
    <lineage>
        <taxon>Bacteria</taxon>
        <taxon>Bacillati</taxon>
        <taxon>Bacillota</taxon>
        <taxon>Bacilli</taxon>
        <taxon>Bacillales</taxon>
        <taxon>Bacillaceae</taxon>
        <taxon>Bacillus</taxon>
    </lineage>
</organism>
<feature type="domain" description="SH3b" evidence="3">
    <location>
        <begin position="388"/>
        <end position="456"/>
    </location>
</feature>
<reference evidence="4 5" key="1">
    <citation type="submission" date="2019-08" db="EMBL/GenBank/DDBJ databases">
        <title>Bacillus genomes from the desert of Cuatro Cienegas, Coahuila.</title>
        <authorList>
            <person name="Olmedo-Alvarez G."/>
        </authorList>
    </citation>
    <scope>NUCLEOTIDE SEQUENCE [LARGE SCALE GENOMIC DNA]</scope>
    <source>
        <strain evidence="4 5">CH37_1T</strain>
    </source>
</reference>
<evidence type="ECO:0000313" key="4">
    <source>
        <dbReference type="EMBL" id="TYS64413.1"/>
    </source>
</evidence>
<dbReference type="SUPFAM" id="SSF53187">
    <property type="entry name" value="Zn-dependent exopeptidases"/>
    <property type="match status" value="1"/>
</dbReference>
<dbReference type="Pfam" id="PF06347">
    <property type="entry name" value="SH3_4"/>
    <property type="match status" value="1"/>
</dbReference>
<dbReference type="AlphaFoldDB" id="A0A5D4SMB9"/>
<feature type="domain" description="SH3b" evidence="3">
    <location>
        <begin position="161"/>
        <end position="228"/>
    </location>
</feature>
<dbReference type="GO" id="GO:0071555">
    <property type="term" value="P:cell wall organization"/>
    <property type="evidence" value="ECO:0007669"/>
    <property type="project" value="UniProtKB-KW"/>
</dbReference>
<accession>A0A5D4SMB9</accession>
<dbReference type="GO" id="GO:0009253">
    <property type="term" value="P:peptidoglycan catabolic process"/>
    <property type="evidence" value="ECO:0007669"/>
    <property type="project" value="InterPro"/>
</dbReference>
<gene>
    <name evidence="4" type="ORF">FZD47_09640</name>
</gene>
<dbReference type="InterPro" id="IPR003646">
    <property type="entry name" value="SH3-like_bac-type"/>
</dbReference>
<keyword evidence="2" id="KW-0961">Cell wall biogenesis/degradation</keyword>
<keyword evidence="1" id="KW-0378">Hydrolase</keyword>
<dbReference type="Gene3D" id="3.40.630.40">
    <property type="entry name" value="Zn-dependent exopeptidases"/>
    <property type="match status" value="1"/>
</dbReference>
<dbReference type="GO" id="GO:0030288">
    <property type="term" value="C:outer membrane-bounded periplasmic space"/>
    <property type="evidence" value="ECO:0007669"/>
    <property type="project" value="TreeGrafter"/>
</dbReference>
<name>A0A5D4SMB9_9BACI</name>
<dbReference type="EMBL" id="VTES01000003">
    <property type="protein sequence ID" value="TYS64413.1"/>
    <property type="molecule type" value="Genomic_DNA"/>
</dbReference>
<dbReference type="InterPro" id="IPR050695">
    <property type="entry name" value="N-acetylmuramoyl_amidase_3"/>
</dbReference>
<dbReference type="InterPro" id="IPR002508">
    <property type="entry name" value="MurNAc-LAA_cat"/>
</dbReference>
<dbReference type="Proteomes" id="UP000323732">
    <property type="component" value="Unassembled WGS sequence"/>
</dbReference>
<dbReference type="SMART" id="SM00287">
    <property type="entry name" value="SH3b"/>
    <property type="match status" value="7"/>
</dbReference>
<evidence type="ECO:0000259" key="3">
    <source>
        <dbReference type="PROSITE" id="PS51781"/>
    </source>
</evidence>
<dbReference type="Gene3D" id="2.30.30.40">
    <property type="entry name" value="SH3 Domains"/>
    <property type="match status" value="7"/>
</dbReference>